<evidence type="ECO:0000256" key="1">
    <source>
        <dbReference type="ARBA" id="ARBA00004127"/>
    </source>
</evidence>
<feature type="transmembrane region" description="Helical" evidence="5">
    <location>
        <begin position="46"/>
        <end position="63"/>
    </location>
</feature>
<keyword evidence="7" id="KW-1185">Reference proteome</keyword>
<keyword evidence="4 5" id="KW-0472">Membrane</keyword>
<proteinExistence type="predicted"/>
<dbReference type="InterPro" id="IPR007318">
    <property type="entry name" value="Phopholipid_MeTrfase"/>
</dbReference>
<feature type="transmembrane region" description="Helical" evidence="5">
    <location>
        <begin position="6"/>
        <end position="26"/>
    </location>
</feature>
<name>V8CF60_9BACT</name>
<feature type="transmembrane region" description="Helical" evidence="5">
    <location>
        <begin position="83"/>
        <end position="101"/>
    </location>
</feature>
<evidence type="ECO:0008006" key="8">
    <source>
        <dbReference type="Google" id="ProtNLM"/>
    </source>
</evidence>
<keyword evidence="2 5" id="KW-0812">Transmembrane</keyword>
<dbReference type="RefSeq" id="WP_023926449.1">
    <property type="nucleotide sequence ID" value="NZ_KI669428.1"/>
</dbReference>
<feature type="transmembrane region" description="Helical" evidence="5">
    <location>
        <begin position="141"/>
        <end position="166"/>
    </location>
</feature>
<organism evidence="6 7">
    <name type="scientific">Prevotella nigrescens CC14M</name>
    <dbReference type="NCBI Taxonomy" id="1073366"/>
    <lineage>
        <taxon>Bacteria</taxon>
        <taxon>Pseudomonadati</taxon>
        <taxon>Bacteroidota</taxon>
        <taxon>Bacteroidia</taxon>
        <taxon>Bacteroidales</taxon>
        <taxon>Prevotellaceae</taxon>
        <taxon>Prevotella</taxon>
    </lineage>
</organism>
<feature type="transmembrane region" description="Helical" evidence="5">
    <location>
        <begin position="202"/>
        <end position="221"/>
    </location>
</feature>
<dbReference type="HOGENOM" id="CLU_1244412_0_0_10"/>
<dbReference type="Pfam" id="PF04191">
    <property type="entry name" value="PEMT"/>
    <property type="match status" value="1"/>
</dbReference>
<dbReference type="EMBL" id="AZJH01000039">
    <property type="protein sequence ID" value="ETD26038.1"/>
    <property type="molecule type" value="Genomic_DNA"/>
</dbReference>
<evidence type="ECO:0000256" key="3">
    <source>
        <dbReference type="ARBA" id="ARBA00022989"/>
    </source>
</evidence>
<dbReference type="PATRIC" id="fig|1073366.3.peg.2448"/>
<sequence length="222" mass="26012">MMDLYITLQLTLVIISLTGLWVYYYAFNTGYNNHKQGIKSSVPKKLYYASTYPALIWYVLPFVKQPRIHGIYDWIDGDFNIPGSVYIIITLSVFVYFFIFWGNKSVSKNFTATKESFYAPKKLLTDGIYGRVRHPMIIGDILCHFSLILFTGSIYTLCVFPIYILIDLYMIKVQVKFSLMPYFRKELLAYRKTTPSLLDRRLTLVLCLLLLLLFANISWFFI</sequence>
<evidence type="ECO:0000313" key="7">
    <source>
        <dbReference type="Proteomes" id="UP000018727"/>
    </source>
</evidence>
<evidence type="ECO:0000256" key="2">
    <source>
        <dbReference type="ARBA" id="ARBA00022692"/>
    </source>
</evidence>
<reference evidence="6 7" key="1">
    <citation type="submission" date="2013-10" db="EMBL/GenBank/DDBJ databases">
        <title>The Genome Sequence of Prevotella nigrescens CC14M.</title>
        <authorList>
            <consortium name="The Broad Institute Genomics Platform"/>
            <person name="Earl A."/>
            <person name="Allen-Vercoe E."/>
            <person name="Daigneault M."/>
            <person name="Young S.K."/>
            <person name="Zeng Q."/>
            <person name="Gargeya S."/>
            <person name="Fitzgerald M."/>
            <person name="Abouelleil A."/>
            <person name="Alvarado L."/>
            <person name="Chapman S.B."/>
            <person name="Gainer-Dewar J."/>
            <person name="Goldberg J."/>
            <person name="Griggs A."/>
            <person name="Gujja S."/>
            <person name="Hansen M."/>
            <person name="Howarth C."/>
            <person name="Imamovic A."/>
            <person name="Ireland A."/>
            <person name="Larimer J."/>
            <person name="McCowan C."/>
            <person name="Murphy C."/>
            <person name="Pearson M."/>
            <person name="Poon T.W."/>
            <person name="Priest M."/>
            <person name="Roberts A."/>
            <person name="Saif S."/>
            <person name="Shea T."/>
            <person name="Sykes S."/>
            <person name="Wortman J."/>
            <person name="Nusbaum C."/>
            <person name="Birren B."/>
        </authorList>
    </citation>
    <scope>NUCLEOTIDE SEQUENCE [LARGE SCALE GENOMIC DNA]</scope>
    <source>
        <strain evidence="6 7">CC14M</strain>
    </source>
</reference>
<dbReference type="AlphaFoldDB" id="V8CF60"/>
<dbReference type="Proteomes" id="UP000018727">
    <property type="component" value="Unassembled WGS sequence"/>
</dbReference>
<comment type="caution">
    <text evidence="6">The sequence shown here is derived from an EMBL/GenBank/DDBJ whole genome shotgun (WGS) entry which is preliminary data.</text>
</comment>
<protein>
    <recommendedName>
        <fullName evidence="8">NnrU domain-containing protein</fullName>
    </recommendedName>
</protein>
<evidence type="ECO:0000256" key="4">
    <source>
        <dbReference type="ARBA" id="ARBA00023136"/>
    </source>
</evidence>
<keyword evidence="3 5" id="KW-1133">Transmembrane helix</keyword>
<evidence type="ECO:0000313" key="6">
    <source>
        <dbReference type="EMBL" id="ETD26038.1"/>
    </source>
</evidence>
<gene>
    <name evidence="6" type="ORF">HMPREF1173_02386</name>
</gene>
<accession>V8CF60</accession>
<dbReference type="Gene3D" id="1.20.120.1630">
    <property type="match status" value="1"/>
</dbReference>
<dbReference type="GO" id="GO:0012505">
    <property type="term" value="C:endomembrane system"/>
    <property type="evidence" value="ECO:0007669"/>
    <property type="project" value="UniProtKB-SubCell"/>
</dbReference>
<comment type="subcellular location">
    <subcellularLocation>
        <location evidence="1">Endomembrane system</location>
        <topology evidence="1">Multi-pass membrane protein</topology>
    </subcellularLocation>
</comment>
<evidence type="ECO:0000256" key="5">
    <source>
        <dbReference type="SAM" id="Phobius"/>
    </source>
</evidence>